<dbReference type="GO" id="GO:0032580">
    <property type="term" value="C:Golgi cisterna membrane"/>
    <property type="evidence" value="ECO:0007669"/>
    <property type="project" value="UniProtKB-SubCell"/>
</dbReference>
<dbReference type="GO" id="GO:0042546">
    <property type="term" value="P:cell wall biogenesis"/>
    <property type="evidence" value="ECO:0007669"/>
    <property type="project" value="InterPro"/>
</dbReference>
<keyword evidence="9" id="KW-1185">Reference proteome</keyword>
<comment type="caution">
    <text evidence="8">The sequence shown here is derived from an EMBL/GenBank/DDBJ whole genome shotgun (WGS) entry which is preliminary data.</text>
</comment>
<evidence type="ECO:0000313" key="9">
    <source>
        <dbReference type="Proteomes" id="UP000652761"/>
    </source>
</evidence>
<dbReference type="FunFam" id="3.40.50.11340:FF:000005">
    <property type="entry name" value="Galactoside 2-alpha-L-fucosyltransferase"/>
    <property type="match status" value="1"/>
</dbReference>
<feature type="transmembrane region" description="Helical" evidence="7">
    <location>
        <begin position="35"/>
        <end position="55"/>
    </location>
</feature>
<proteinExistence type="inferred from homology"/>
<evidence type="ECO:0000313" key="8">
    <source>
        <dbReference type="EMBL" id="MQM12518.1"/>
    </source>
</evidence>
<evidence type="ECO:0000256" key="7">
    <source>
        <dbReference type="RuleBase" id="RU367004"/>
    </source>
</evidence>
<dbReference type="OrthoDB" id="428346at2759"/>
<keyword evidence="2 7" id="KW-0328">Glycosyltransferase</keyword>
<name>A0A843X085_COLES</name>
<dbReference type="Proteomes" id="UP000652761">
    <property type="component" value="Unassembled WGS sequence"/>
</dbReference>
<protein>
    <recommendedName>
        <fullName evidence="7">Fucosyltransferase</fullName>
        <ecNumber evidence="7">2.4.1.-</ecNumber>
    </recommendedName>
</protein>
<keyword evidence="7" id="KW-1133">Transmembrane helix</keyword>
<evidence type="ECO:0000256" key="3">
    <source>
        <dbReference type="ARBA" id="ARBA00022679"/>
    </source>
</evidence>
<evidence type="ECO:0000256" key="2">
    <source>
        <dbReference type="ARBA" id="ARBA00022676"/>
    </source>
</evidence>
<keyword evidence="7" id="KW-0812">Transmembrane</keyword>
<evidence type="ECO:0000256" key="6">
    <source>
        <dbReference type="ARBA" id="ARBA00023316"/>
    </source>
</evidence>
<keyword evidence="7" id="KW-0472">Membrane</keyword>
<gene>
    <name evidence="8" type="ORF">Taro_045437</name>
</gene>
<dbReference type="GO" id="GO:0009969">
    <property type="term" value="P:xyloglucan biosynthetic process"/>
    <property type="evidence" value="ECO:0007669"/>
    <property type="project" value="TreeGrafter"/>
</dbReference>
<comment type="subcellular location">
    <subcellularLocation>
        <location evidence="7">Golgi apparatus</location>
        <location evidence="7">Golgi stack membrane</location>
        <topology evidence="7">Single-pass type II membrane protein</topology>
    </subcellularLocation>
</comment>
<keyword evidence="5" id="KW-0325">Glycoprotein</keyword>
<reference evidence="8" key="1">
    <citation type="submission" date="2017-07" db="EMBL/GenBank/DDBJ databases">
        <title>Taro Niue Genome Assembly and Annotation.</title>
        <authorList>
            <person name="Atibalentja N."/>
            <person name="Keating K."/>
            <person name="Fields C.J."/>
        </authorList>
    </citation>
    <scope>NUCLEOTIDE SEQUENCE</scope>
    <source>
        <strain evidence="8">Niue_2</strain>
        <tissue evidence="8">Leaf</tissue>
    </source>
</reference>
<dbReference type="EMBL" id="NMUH01005345">
    <property type="protein sequence ID" value="MQM12518.1"/>
    <property type="molecule type" value="Genomic_DNA"/>
</dbReference>
<evidence type="ECO:0000256" key="1">
    <source>
        <dbReference type="ARBA" id="ARBA00010481"/>
    </source>
</evidence>
<dbReference type="GO" id="GO:0071555">
    <property type="term" value="P:cell wall organization"/>
    <property type="evidence" value="ECO:0007669"/>
    <property type="project" value="UniProtKB-UniRule"/>
</dbReference>
<accession>A0A843X085</accession>
<comment type="similarity">
    <text evidence="1 7">Belongs to the glycosyltransferase 37 family.</text>
</comment>
<dbReference type="GO" id="GO:0008107">
    <property type="term" value="F:galactoside 2-alpha-L-fucosyltransferase activity"/>
    <property type="evidence" value="ECO:0007669"/>
    <property type="project" value="InterPro"/>
</dbReference>
<dbReference type="PANTHER" id="PTHR31889">
    <property type="entry name" value="FUCOSYLTRANSFERASE 2-RELATED"/>
    <property type="match status" value="1"/>
</dbReference>
<evidence type="ECO:0000256" key="5">
    <source>
        <dbReference type="ARBA" id="ARBA00023180"/>
    </source>
</evidence>
<keyword evidence="4 7" id="KW-0333">Golgi apparatus</keyword>
<comment type="function">
    <text evidence="7">May be involved in cell wall biosynthesis.</text>
</comment>
<dbReference type="Gene3D" id="3.40.50.11340">
    <property type="match status" value="1"/>
</dbReference>
<dbReference type="AlphaFoldDB" id="A0A843X085"/>
<dbReference type="PANTHER" id="PTHR31889:SF2">
    <property type="entry name" value="FUCOSYLTRANSFERASE 3"/>
    <property type="match status" value="1"/>
</dbReference>
<dbReference type="Pfam" id="PF03254">
    <property type="entry name" value="XG_FTase"/>
    <property type="match status" value="1"/>
</dbReference>
<organism evidence="8 9">
    <name type="scientific">Colocasia esculenta</name>
    <name type="common">Wild taro</name>
    <name type="synonym">Arum esculentum</name>
    <dbReference type="NCBI Taxonomy" id="4460"/>
    <lineage>
        <taxon>Eukaryota</taxon>
        <taxon>Viridiplantae</taxon>
        <taxon>Streptophyta</taxon>
        <taxon>Embryophyta</taxon>
        <taxon>Tracheophyta</taxon>
        <taxon>Spermatophyta</taxon>
        <taxon>Magnoliopsida</taxon>
        <taxon>Liliopsida</taxon>
        <taxon>Araceae</taxon>
        <taxon>Aroideae</taxon>
        <taxon>Colocasieae</taxon>
        <taxon>Colocasia</taxon>
    </lineage>
</organism>
<keyword evidence="6 7" id="KW-0961">Cell wall biogenesis/degradation</keyword>
<keyword evidence="3 7" id="KW-0808">Transferase</keyword>
<dbReference type="InterPro" id="IPR004938">
    <property type="entry name" value="XG_FTase"/>
</dbReference>
<sequence>MNCTGGDGGSTRRQVCPSDQFVVEGDSTSLAYRSIWIAVACVAIAFWILAFGFGARGSPAALFSHFYGDGQHQRLAGNGKCGREYIANRDHAGGDLGTFSAAGDWLLGGLLAADTFNDGKSCLSRREAVLYRKALPWKPSSYLVKSLRRYEARHRHCAPYTESYNKTLSLLQNLTEMSAQTPECKYVVWTPRDGLGNRMLSLVSAFLYTLLTGRVLLIDSSKDMADLFCEPIPGSTWLLPPDFPLGRFHTFDRNHPQSYGMLTKNKSAVPGGRIPGVVYLYLAHNYDDDDKAFFCECAGEGSLSLQKIPWMVMKSNQYFVPALFLNPAFEGELRRLFPEKEAVFHHLARYLFHPTNAVWGLITRYYWAYLAKADEQIGIQIRVFNKKTSPFEVVLNQIVNCTLSKKLLPEVMKKHNEKNYNLRGKLAAAAGSVEGGDRKRRPLKAVLLTSLSSGYLEKIKDMYWEHPAAAGGGGEVDVSVHQPSHEEWQQTERGQHDMKALAEMYLLSLSDALVTSGWSTFGYVAQAMGGLRPWILLTPPGKGREPEPACVRALSPEPCFHYPPNFQQCGQGKDKRTWVAPNYVKLCEDTLTGLKLVQPS</sequence>
<dbReference type="EC" id="2.4.1.-" evidence="7"/>
<evidence type="ECO:0000256" key="4">
    <source>
        <dbReference type="ARBA" id="ARBA00023034"/>
    </source>
</evidence>